<feature type="domain" description="Glucosamine/galactosamine-6-phosphate isomerase" evidence="8">
    <location>
        <begin position="22"/>
        <end position="239"/>
    </location>
</feature>
<dbReference type="EC" id="3.1.1.31" evidence="5 7"/>
<dbReference type="OrthoDB" id="9810967at2"/>
<dbReference type="InterPro" id="IPR037171">
    <property type="entry name" value="NagB/RpiA_transferase-like"/>
</dbReference>
<comment type="caution">
    <text evidence="9">The sequence shown here is derived from an EMBL/GenBank/DDBJ whole genome shotgun (WGS) entry which is preliminary data.</text>
</comment>
<sequence>MSGGAQHDPRALPADHLVVTDDAAHLTAAIACWMSDRLASVRGRAATIAISGGRTPLALYRLLASPAWRGSFAWNRLHVFWCDERCVPLAHPENNAGAAQATWLSRVPIPATHLHPVPELPAAQAAAQYDAQLKAHYGAQHLDANRPLFDVVLLGIGADGHTASLFPGDPALSARTWACAVHRPAPPDRVTLTLPVLASTAALAFVVTGKDKHEIVQRIAAGDTSLPAAQVQTRGERAWFLDRDAAGELA</sequence>
<evidence type="ECO:0000313" key="10">
    <source>
        <dbReference type="Proteomes" id="UP000318405"/>
    </source>
</evidence>
<dbReference type="PANTHER" id="PTHR11054:SF0">
    <property type="entry name" value="6-PHOSPHOGLUCONOLACTONASE"/>
    <property type="match status" value="1"/>
</dbReference>
<dbReference type="InterPro" id="IPR006148">
    <property type="entry name" value="Glc/Gal-6P_isomerase"/>
</dbReference>
<comment type="catalytic activity">
    <reaction evidence="1 7">
        <text>6-phospho-D-glucono-1,5-lactone + H2O = 6-phospho-D-gluconate + H(+)</text>
        <dbReference type="Rhea" id="RHEA:12556"/>
        <dbReference type="ChEBI" id="CHEBI:15377"/>
        <dbReference type="ChEBI" id="CHEBI:15378"/>
        <dbReference type="ChEBI" id="CHEBI:57955"/>
        <dbReference type="ChEBI" id="CHEBI:58759"/>
        <dbReference type="EC" id="3.1.1.31"/>
    </reaction>
</comment>
<dbReference type="Pfam" id="PF01182">
    <property type="entry name" value="Glucosamine_iso"/>
    <property type="match status" value="1"/>
</dbReference>
<evidence type="ECO:0000256" key="5">
    <source>
        <dbReference type="ARBA" id="ARBA00013198"/>
    </source>
</evidence>
<dbReference type="InterPro" id="IPR005900">
    <property type="entry name" value="6-phosphogluconolactonase_DevB"/>
</dbReference>
<dbReference type="GO" id="GO:0006098">
    <property type="term" value="P:pentose-phosphate shunt"/>
    <property type="evidence" value="ECO:0007669"/>
    <property type="project" value="UniProtKB-UniPathway"/>
</dbReference>
<protein>
    <recommendedName>
        <fullName evidence="6 7">6-phosphogluconolactonase</fullName>
        <shortName evidence="7">6PGL</shortName>
        <ecNumber evidence="5 7">3.1.1.31</ecNumber>
    </recommendedName>
</protein>
<dbReference type="AlphaFoldDB" id="A0A556AS84"/>
<organism evidence="9 10">
    <name type="scientific">Verticiella sediminum</name>
    <dbReference type="NCBI Taxonomy" id="1247510"/>
    <lineage>
        <taxon>Bacteria</taxon>
        <taxon>Pseudomonadati</taxon>
        <taxon>Pseudomonadota</taxon>
        <taxon>Betaproteobacteria</taxon>
        <taxon>Burkholderiales</taxon>
        <taxon>Alcaligenaceae</taxon>
        <taxon>Verticiella</taxon>
    </lineage>
</organism>
<dbReference type="GO" id="GO:0017057">
    <property type="term" value="F:6-phosphogluconolactonase activity"/>
    <property type="evidence" value="ECO:0007669"/>
    <property type="project" value="UniProtKB-UniRule"/>
</dbReference>
<reference evidence="9 10" key="1">
    <citation type="submission" date="2019-07" db="EMBL/GenBank/DDBJ databases">
        <title>Qingshengfaniella alkalisoli gen. nov., sp. nov., isolated from saline soil.</title>
        <authorList>
            <person name="Xu L."/>
            <person name="Huang X.-X."/>
            <person name="Sun J.-Q."/>
        </authorList>
    </citation>
    <scope>NUCLEOTIDE SEQUENCE [LARGE SCALE GENOMIC DNA]</scope>
    <source>
        <strain evidence="9 10">DSM 27279</strain>
    </source>
</reference>
<evidence type="ECO:0000256" key="2">
    <source>
        <dbReference type="ARBA" id="ARBA00002681"/>
    </source>
</evidence>
<comment type="function">
    <text evidence="2 7">Hydrolysis of 6-phosphogluconolactone to 6-phosphogluconate.</text>
</comment>
<proteinExistence type="inferred from homology"/>
<evidence type="ECO:0000259" key="8">
    <source>
        <dbReference type="Pfam" id="PF01182"/>
    </source>
</evidence>
<evidence type="ECO:0000256" key="1">
    <source>
        <dbReference type="ARBA" id="ARBA00000832"/>
    </source>
</evidence>
<evidence type="ECO:0000256" key="6">
    <source>
        <dbReference type="ARBA" id="ARBA00020337"/>
    </source>
</evidence>
<evidence type="ECO:0000313" key="9">
    <source>
        <dbReference type="EMBL" id="TSH95824.1"/>
    </source>
</evidence>
<dbReference type="UniPathway" id="UPA00115">
    <property type="reaction ID" value="UER00409"/>
</dbReference>
<evidence type="ECO:0000256" key="7">
    <source>
        <dbReference type="RuleBase" id="RU365095"/>
    </source>
</evidence>
<dbReference type="SUPFAM" id="SSF100950">
    <property type="entry name" value="NagB/RpiA/CoA transferase-like"/>
    <property type="match status" value="1"/>
</dbReference>
<dbReference type="CDD" id="cd01400">
    <property type="entry name" value="6PGL"/>
    <property type="match status" value="1"/>
</dbReference>
<evidence type="ECO:0000256" key="3">
    <source>
        <dbReference type="ARBA" id="ARBA00004961"/>
    </source>
</evidence>
<accession>A0A556AS84</accession>
<comment type="pathway">
    <text evidence="3 7">Carbohydrate degradation; pentose phosphate pathway; D-ribulose 5-phosphate from D-glucose 6-phosphate (oxidative stage): step 2/3.</text>
</comment>
<gene>
    <name evidence="7 9" type="primary">pgl</name>
    <name evidence="9" type="ORF">FOZ76_10570</name>
</gene>
<dbReference type="GO" id="GO:0005975">
    <property type="term" value="P:carbohydrate metabolic process"/>
    <property type="evidence" value="ECO:0007669"/>
    <property type="project" value="UniProtKB-UniRule"/>
</dbReference>
<dbReference type="NCBIfam" id="TIGR01198">
    <property type="entry name" value="pgl"/>
    <property type="match status" value="1"/>
</dbReference>
<dbReference type="Proteomes" id="UP000318405">
    <property type="component" value="Unassembled WGS sequence"/>
</dbReference>
<dbReference type="Gene3D" id="3.40.50.1360">
    <property type="match status" value="1"/>
</dbReference>
<dbReference type="RefSeq" id="WP_143948186.1">
    <property type="nucleotide sequence ID" value="NZ_BAABMB010000002.1"/>
</dbReference>
<keyword evidence="7 9" id="KW-0378">Hydrolase</keyword>
<dbReference type="PANTHER" id="PTHR11054">
    <property type="entry name" value="6-PHOSPHOGLUCONOLACTONASE"/>
    <property type="match status" value="1"/>
</dbReference>
<evidence type="ECO:0000256" key="4">
    <source>
        <dbReference type="ARBA" id="ARBA00010662"/>
    </source>
</evidence>
<dbReference type="InterPro" id="IPR039104">
    <property type="entry name" value="6PGL"/>
</dbReference>
<dbReference type="EMBL" id="VLTJ01000020">
    <property type="protein sequence ID" value="TSH95824.1"/>
    <property type="molecule type" value="Genomic_DNA"/>
</dbReference>
<name>A0A556AS84_9BURK</name>
<keyword evidence="10" id="KW-1185">Reference proteome</keyword>
<comment type="similarity">
    <text evidence="4 7">Belongs to the glucosamine/galactosamine-6-phosphate isomerase family. 6-phosphogluconolactonase subfamily.</text>
</comment>